<evidence type="ECO:0008006" key="4">
    <source>
        <dbReference type="Google" id="ProtNLM"/>
    </source>
</evidence>
<feature type="compositionally biased region" description="Basic residues" evidence="1">
    <location>
        <begin position="15"/>
        <end position="47"/>
    </location>
</feature>
<feature type="non-terminal residue" evidence="2">
    <location>
        <position position="340"/>
    </location>
</feature>
<keyword evidence="3" id="KW-1185">Reference proteome</keyword>
<organism evidence="2 3">
    <name type="scientific">Xanthomonas theicola</name>
    <dbReference type="NCBI Taxonomy" id="56464"/>
    <lineage>
        <taxon>Bacteria</taxon>
        <taxon>Pseudomonadati</taxon>
        <taxon>Pseudomonadota</taxon>
        <taxon>Gammaproteobacteria</taxon>
        <taxon>Lysobacterales</taxon>
        <taxon>Lysobacteraceae</taxon>
        <taxon>Xanthomonas</taxon>
    </lineage>
</organism>
<reference evidence="2 3" key="1">
    <citation type="submission" date="2016-08" db="EMBL/GenBank/DDBJ databases">
        <title>Evolution of the type three secretion system and type three effector repertoires in Xanthomonas.</title>
        <authorList>
            <person name="Merda D."/>
            <person name="Briand M."/>
            <person name="Bosis E."/>
            <person name="Rousseau C."/>
            <person name="Portier P."/>
            <person name="Jacques M.-A."/>
            <person name="Fischer-Le Saux M."/>
        </authorList>
    </citation>
    <scope>NUCLEOTIDE SEQUENCE [LARGE SCALE GENOMIC DNA]</scope>
    <source>
        <strain evidence="2 3">CFBP 4691</strain>
    </source>
</reference>
<protein>
    <recommendedName>
        <fullName evidence="4">Hemagglutinin</fullName>
    </recommendedName>
</protein>
<evidence type="ECO:0000313" key="2">
    <source>
        <dbReference type="EMBL" id="PPT89196.1"/>
    </source>
</evidence>
<evidence type="ECO:0000313" key="3">
    <source>
        <dbReference type="Proteomes" id="UP000239898"/>
    </source>
</evidence>
<dbReference type="AlphaFoldDB" id="A0A2S6ZD16"/>
<dbReference type="GO" id="GO:0003824">
    <property type="term" value="F:catalytic activity"/>
    <property type="evidence" value="ECO:0007669"/>
    <property type="project" value="UniProtKB-ARBA"/>
</dbReference>
<accession>A0A2S6ZD16</accession>
<gene>
    <name evidence="2" type="ORF">XthCFBP4691_13950</name>
</gene>
<comment type="caution">
    <text evidence="2">The sequence shown here is derived from an EMBL/GenBank/DDBJ whole genome shotgun (WGS) entry which is preliminary data.</text>
</comment>
<dbReference type="Pfam" id="PF13332">
    <property type="entry name" value="Fil_haemagg_2"/>
    <property type="match status" value="2"/>
</dbReference>
<feature type="region of interest" description="Disordered" evidence="1">
    <location>
        <begin position="1"/>
        <end position="47"/>
    </location>
</feature>
<proteinExistence type="predicted"/>
<dbReference type="EMBL" id="MIGX01000072">
    <property type="protein sequence ID" value="PPT89196.1"/>
    <property type="molecule type" value="Genomic_DNA"/>
</dbReference>
<name>A0A2S6ZD16_9XANT</name>
<evidence type="ECO:0000256" key="1">
    <source>
        <dbReference type="SAM" id="MobiDB-lite"/>
    </source>
</evidence>
<dbReference type="Proteomes" id="UP000239898">
    <property type="component" value="Unassembled WGS sequence"/>
</dbReference>
<dbReference type="InterPro" id="IPR025157">
    <property type="entry name" value="Hemagglutinin_rpt"/>
</dbReference>
<sequence>MERNIHPIRFDPAPGRRRPVQPRQRGRRHGRGRHPRAGAEQRRRHRGERISAVAGHDLLAQGAQLVGSGNVVLAAGHDLTLATAQSTHREEHDQQVKKSGLFGSGGIGVTLGKQTVKTEADIADVSHTGTTVGSLEGNVALVAGNTLAITGSDVLALQGDLTAKAKDIAITEVHDTSSTDQRTAFKQGGLSVTLSAGALNLAQAAVRSADAGRQAAGDPRLQALAGASAAYSAYGAGRAASSVMNADTAKGAAQAANVNVAVTVGGSQSQSETQQRSSTAKGSTLQAGGTVNLIATGGGQDSKLLVRGSDITAGNTLLLAADHDITLEAAQNTVEQHSTS</sequence>